<organism evidence="2 3">
    <name type="scientific">Commensalibacter nepenthis</name>
    <dbReference type="NCBI Taxonomy" id="3043872"/>
    <lineage>
        <taxon>Bacteria</taxon>
        <taxon>Pseudomonadati</taxon>
        <taxon>Pseudomonadota</taxon>
        <taxon>Alphaproteobacteria</taxon>
        <taxon>Acetobacterales</taxon>
        <taxon>Acetobacteraceae</taxon>
    </lineage>
</organism>
<proteinExistence type="predicted"/>
<dbReference type="EMBL" id="JASBAN010000001">
    <property type="protein sequence ID" value="MDI2113064.1"/>
    <property type="molecule type" value="Genomic_DNA"/>
</dbReference>
<dbReference type="Proteomes" id="UP001431775">
    <property type="component" value="Unassembled WGS sequence"/>
</dbReference>
<keyword evidence="3" id="KW-1185">Reference proteome</keyword>
<name>A0ABT6Q831_9PROT</name>
<feature type="compositionally biased region" description="Polar residues" evidence="1">
    <location>
        <begin position="354"/>
        <end position="372"/>
    </location>
</feature>
<sequence>MSTLAPASFRLNPSFSSPNVLVDRNQPSGAFYLLQNGEFRVQLGLADKMVYMNRLGIKTRNSIAQDSQNELASVDIAMGQVQTPTYLLQARAIYNRHEVAAASAYNVALPMAFSLALRQAHYNQLRDLLLYGFQPEYGEGILNAVGAKRTVIPADSNGTKDVLNMISGEISEFLLKEITDIINRTQQAGLKNIITILAPQRVLNQFAISKIVSLSTYQMAGGGVATIKGQLDAILKDNDTVLLWQYDDTLQGKGDNGSDVIIISLVELDMGGFDRAINTNIFAQNISPQENACNLMFTDVPAPVEFITPLAGTATHIQAEMRATPGWAVRPTATTIISAAIEVDDVNENDRSFNFASNTATDGKGETQTTDGTVAGNNTNTGSTKSTSNTATDGKNK</sequence>
<dbReference type="RefSeq" id="WP_281462684.1">
    <property type="nucleotide sequence ID" value="NZ_JASBAN010000001.1"/>
</dbReference>
<accession>A0ABT6Q831</accession>
<evidence type="ECO:0000313" key="2">
    <source>
        <dbReference type="EMBL" id="MDI2113064.1"/>
    </source>
</evidence>
<comment type="caution">
    <text evidence="2">The sequence shown here is derived from an EMBL/GenBank/DDBJ whole genome shotgun (WGS) entry which is preliminary data.</text>
</comment>
<dbReference type="InterPro" id="IPR020049">
    <property type="entry name" value="Major_capsid-like"/>
</dbReference>
<reference evidence="2" key="1">
    <citation type="submission" date="2023-05" db="EMBL/GenBank/DDBJ databases">
        <title>Whole genome sequence of Commensalibacter sp.</title>
        <authorList>
            <person name="Charoenyingcharoen P."/>
            <person name="Yukphan P."/>
        </authorList>
    </citation>
    <scope>NUCLEOTIDE SEQUENCE</scope>
    <source>
        <strain evidence="2">TBRC 10068</strain>
    </source>
</reference>
<evidence type="ECO:0000313" key="3">
    <source>
        <dbReference type="Proteomes" id="UP001431775"/>
    </source>
</evidence>
<feature type="compositionally biased region" description="Low complexity" evidence="1">
    <location>
        <begin position="375"/>
        <end position="397"/>
    </location>
</feature>
<gene>
    <name evidence="2" type="ORF">QJV33_07185</name>
</gene>
<evidence type="ECO:0000256" key="1">
    <source>
        <dbReference type="SAM" id="MobiDB-lite"/>
    </source>
</evidence>
<feature type="region of interest" description="Disordered" evidence="1">
    <location>
        <begin position="354"/>
        <end position="397"/>
    </location>
</feature>
<protein>
    <submittedName>
        <fullName evidence="2">DUF2184 domain-containing protein</fullName>
    </submittedName>
</protein>
<dbReference type="Pfam" id="PF09950">
    <property type="entry name" value="Major_capside"/>
    <property type="match status" value="1"/>
</dbReference>